<accession>A0A8B7PMN6</accession>
<sequence>MCVGVGEYEHMSSDVVHQSRISWTRILYTVKHLVDAHLVYSAAPYVNVTIGNTRYKQYTLVNFFSDVIQSQIISTLDDPVAAALFYFFPQDDGTYRSSGKFELDLASCVTDSPCGLPVLANGTFPTYYLLNECGKTIELTADISKSQYVVVYSHPGFGCKAFPDGPSYDCTVTFTSTSLYFTFTGAHFKGAAAACDGYMLRATYGTTLDADMCSDGVSGSGNTTFTLRGQALAKTFKAGFFFLFTK</sequence>
<dbReference type="RefSeq" id="XP_018027443.1">
    <property type="nucleotide sequence ID" value="XM_018171954.2"/>
</dbReference>
<evidence type="ECO:0000313" key="1">
    <source>
        <dbReference type="Proteomes" id="UP000694843"/>
    </source>
</evidence>
<gene>
    <name evidence="2" type="primary">LOC108682722</name>
</gene>
<dbReference type="Proteomes" id="UP000694843">
    <property type="component" value="Unplaced"/>
</dbReference>
<proteinExistence type="predicted"/>
<dbReference type="AlphaFoldDB" id="A0A8B7PMN6"/>
<evidence type="ECO:0000313" key="2">
    <source>
        <dbReference type="RefSeq" id="XP_018027443.1"/>
    </source>
</evidence>
<organism evidence="1 2">
    <name type="scientific">Hyalella azteca</name>
    <name type="common">Amphipod</name>
    <dbReference type="NCBI Taxonomy" id="294128"/>
    <lineage>
        <taxon>Eukaryota</taxon>
        <taxon>Metazoa</taxon>
        <taxon>Ecdysozoa</taxon>
        <taxon>Arthropoda</taxon>
        <taxon>Crustacea</taxon>
        <taxon>Multicrustacea</taxon>
        <taxon>Malacostraca</taxon>
        <taxon>Eumalacostraca</taxon>
        <taxon>Peracarida</taxon>
        <taxon>Amphipoda</taxon>
        <taxon>Senticaudata</taxon>
        <taxon>Talitrida</taxon>
        <taxon>Talitroidea</taxon>
        <taxon>Hyalellidae</taxon>
        <taxon>Hyalella</taxon>
    </lineage>
</organism>
<protein>
    <submittedName>
        <fullName evidence="2">Uncharacterized protein LOC108682722</fullName>
    </submittedName>
</protein>
<keyword evidence="1" id="KW-1185">Reference proteome</keyword>
<reference evidence="2" key="1">
    <citation type="submission" date="2025-08" db="UniProtKB">
        <authorList>
            <consortium name="RefSeq"/>
        </authorList>
    </citation>
    <scope>IDENTIFICATION</scope>
    <source>
        <tissue evidence="2">Whole organism</tissue>
    </source>
</reference>
<dbReference type="KEGG" id="hazt:108682722"/>
<dbReference type="GeneID" id="108682722"/>
<name>A0A8B7PMN6_HYAAZ</name>